<dbReference type="Gene3D" id="3.10.129.10">
    <property type="entry name" value="Hotdog Thioesterase"/>
    <property type="match status" value="1"/>
</dbReference>
<dbReference type="CDD" id="cd03443">
    <property type="entry name" value="PaaI_thioesterase"/>
    <property type="match status" value="1"/>
</dbReference>
<dbReference type="Proteomes" id="UP000005808">
    <property type="component" value="Unassembled WGS sequence"/>
</dbReference>
<dbReference type="RefSeq" id="WP_006161897.1">
    <property type="nucleotide sequence ID" value="NZ_AHJE01000088.1"/>
</dbReference>
<evidence type="ECO:0000313" key="4">
    <source>
        <dbReference type="EMBL" id="EHP39545.1"/>
    </source>
</evidence>
<dbReference type="InterPro" id="IPR039298">
    <property type="entry name" value="ACOT13"/>
</dbReference>
<dbReference type="InterPro" id="IPR003736">
    <property type="entry name" value="PAAI_dom"/>
</dbReference>
<name>H1SD47_9BURK</name>
<evidence type="ECO:0000256" key="1">
    <source>
        <dbReference type="ARBA" id="ARBA00008324"/>
    </source>
</evidence>
<organism evidence="4 5">
    <name type="scientific">Cupriavidus basilensis OR16</name>
    <dbReference type="NCBI Taxonomy" id="1127483"/>
    <lineage>
        <taxon>Bacteria</taxon>
        <taxon>Pseudomonadati</taxon>
        <taxon>Pseudomonadota</taxon>
        <taxon>Betaproteobacteria</taxon>
        <taxon>Burkholderiales</taxon>
        <taxon>Burkholderiaceae</taxon>
        <taxon>Cupriavidus</taxon>
    </lineage>
</organism>
<feature type="domain" description="Thioesterase" evidence="3">
    <location>
        <begin position="25"/>
        <end position="96"/>
    </location>
</feature>
<dbReference type="GO" id="GO:0047617">
    <property type="term" value="F:fatty acyl-CoA hydrolase activity"/>
    <property type="evidence" value="ECO:0007669"/>
    <property type="project" value="InterPro"/>
</dbReference>
<evidence type="ECO:0000256" key="2">
    <source>
        <dbReference type="ARBA" id="ARBA00022801"/>
    </source>
</evidence>
<reference evidence="4 5" key="1">
    <citation type="journal article" date="2012" name="J. Bacteriol.">
        <title>De Novo Genome Project of Cupriavidus basilensis OR16.</title>
        <authorList>
            <person name="Cserhati M."/>
            <person name="Kriszt B."/>
            <person name="Szoboszlay S."/>
            <person name="Toth A."/>
            <person name="Szabo I."/>
            <person name="Tancsics A."/>
            <person name="Nagy I."/>
            <person name="Horvath B."/>
            <person name="Nagy I."/>
            <person name="Kukolya J."/>
        </authorList>
    </citation>
    <scope>NUCLEOTIDE SEQUENCE [LARGE SCALE GENOMIC DNA]</scope>
    <source>
        <strain evidence="4 5">OR16</strain>
    </source>
</reference>
<dbReference type="NCBIfam" id="TIGR00369">
    <property type="entry name" value="unchar_dom_1"/>
    <property type="match status" value="1"/>
</dbReference>
<dbReference type="InterPro" id="IPR006683">
    <property type="entry name" value="Thioestr_dom"/>
</dbReference>
<keyword evidence="2" id="KW-0378">Hydrolase</keyword>
<dbReference type="EMBL" id="AHJE01000088">
    <property type="protein sequence ID" value="EHP39545.1"/>
    <property type="molecule type" value="Genomic_DNA"/>
</dbReference>
<comment type="similarity">
    <text evidence="1">Belongs to the thioesterase PaaI family.</text>
</comment>
<dbReference type="AlphaFoldDB" id="H1SD47"/>
<evidence type="ECO:0000313" key="5">
    <source>
        <dbReference type="Proteomes" id="UP000005808"/>
    </source>
</evidence>
<gene>
    <name evidence="4" type="ORF">OR16_30854</name>
</gene>
<accession>H1SD47</accession>
<sequence>MYSKRSDQAIVLAVKLAQAHTNARGFAHGGLISALADNAMGLSCAMQFTEARGLVTVNLSIDFLSVARIGQWLLFETSFTKVGGTLCFAQAFVTADGVACARANATFRATQ</sequence>
<dbReference type="PATRIC" id="fig|1127483.3.peg.6154"/>
<protein>
    <submittedName>
        <fullName evidence="4">Phenylacetic acid degradation-related protein</fullName>
    </submittedName>
</protein>
<dbReference type="InterPro" id="IPR029069">
    <property type="entry name" value="HotDog_dom_sf"/>
</dbReference>
<dbReference type="Pfam" id="PF03061">
    <property type="entry name" value="4HBT"/>
    <property type="match status" value="1"/>
</dbReference>
<evidence type="ECO:0000259" key="3">
    <source>
        <dbReference type="Pfam" id="PF03061"/>
    </source>
</evidence>
<comment type="caution">
    <text evidence="4">The sequence shown here is derived from an EMBL/GenBank/DDBJ whole genome shotgun (WGS) entry which is preliminary data.</text>
</comment>
<proteinExistence type="inferred from homology"/>
<dbReference type="PANTHER" id="PTHR21660:SF1">
    <property type="entry name" value="ACYL-COENZYME A THIOESTERASE 13"/>
    <property type="match status" value="1"/>
</dbReference>
<dbReference type="PANTHER" id="PTHR21660">
    <property type="entry name" value="THIOESTERASE SUPERFAMILY MEMBER-RELATED"/>
    <property type="match status" value="1"/>
</dbReference>
<dbReference type="SUPFAM" id="SSF54637">
    <property type="entry name" value="Thioesterase/thiol ester dehydrase-isomerase"/>
    <property type="match status" value="1"/>
</dbReference>